<dbReference type="GO" id="GO:0003677">
    <property type="term" value="F:DNA binding"/>
    <property type="evidence" value="ECO:0007669"/>
    <property type="project" value="UniProtKB-KW"/>
</dbReference>
<protein>
    <submittedName>
        <fullName evidence="6">Transposase, Mutator family</fullName>
    </submittedName>
</protein>
<dbReference type="InterPro" id="IPR001207">
    <property type="entry name" value="Transposase_mutator"/>
</dbReference>
<keyword evidence="4" id="KW-0238">DNA-binding</keyword>
<evidence type="ECO:0000256" key="5">
    <source>
        <dbReference type="ARBA" id="ARBA00023172"/>
    </source>
</evidence>
<dbReference type="Pfam" id="PF00872">
    <property type="entry name" value="Transposase_mut"/>
    <property type="match status" value="1"/>
</dbReference>
<comment type="function">
    <text evidence="1">Required for the transposition of the insertion element.</text>
</comment>
<sequence>MYTTNIIEGLHRKFKKVIKTKSVFPSDSALEKMLYLASMNVMKKLIQPSLRM</sequence>
<evidence type="ECO:0000256" key="3">
    <source>
        <dbReference type="ARBA" id="ARBA00022578"/>
    </source>
</evidence>
<dbReference type="EMBL" id="FOXR01000011">
    <property type="protein sequence ID" value="SFQ06537.1"/>
    <property type="molecule type" value="Genomic_DNA"/>
</dbReference>
<keyword evidence="7" id="KW-1185">Reference proteome</keyword>
<keyword evidence="3" id="KW-0815">Transposition</keyword>
<reference evidence="6 7" key="1">
    <citation type="submission" date="2016-10" db="EMBL/GenBank/DDBJ databases">
        <authorList>
            <person name="de Groot N.N."/>
        </authorList>
    </citation>
    <scope>NUCLEOTIDE SEQUENCE [LARGE SCALE GENOMIC DNA]</scope>
    <source>
        <strain evidence="6 7">DSM 20678</strain>
    </source>
</reference>
<keyword evidence="5" id="KW-0233">DNA recombination</keyword>
<comment type="similarity">
    <text evidence="2">Belongs to the transposase mutator family.</text>
</comment>
<gene>
    <name evidence="6" type="ORF">SAMN05444406_11112</name>
</gene>
<dbReference type="GO" id="GO:0004803">
    <property type="term" value="F:transposase activity"/>
    <property type="evidence" value="ECO:0007669"/>
    <property type="project" value="InterPro"/>
</dbReference>
<proteinExistence type="inferred from homology"/>
<evidence type="ECO:0000256" key="2">
    <source>
        <dbReference type="ARBA" id="ARBA00010961"/>
    </source>
</evidence>
<dbReference type="Proteomes" id="UP000198577">
    <property type="component" value="Unassembled WGS sequence"/>
</dbReference>
<evidence type="ECO:0000313" key="6">
    <source>
        <dbReference type="EMBL" id="SFQ06537.1"/>
    </source>
</evidence>
<dbReference type="STRING" id="937334.SAMN05444406_11112"/>
<name>A0A1I5VGQ6_9FIRM</name>
<evidence type="ECO:0000256" key="1">
    <source>
        <dbReference type="ARBA" id="ARBA00002190"/>
    </source>
</evidence>
<dbReference type="AlphaFoldDB" id="A0A1I5VGQ6"/>
<accession>A0A1I5VGQ6</accession>
<organism evidence="6 7">
    <name type="scientific">Caldicoprobacter faecalis</name>
    <dbReference type="NCBI Taxonomy" id="937334"/>
    <lineage>
        <taxon>Bacteria</taxon>
        <taxon>Bacillati</taxon>
        <taxon>Bacillota</taxon>
        <taxon>Clostridia</taxon>
        <taxon>Caldicoprobacterales</taxon>
        <taxon>Caldicoprobacteraceae</taxon>
        <taxon>Caldicoprobacter</taxon>
    </lineage>
</organism>
<evidence type="ECO:0000256" key="4">
    <source>
        <dbReference type="ARBA" id="ARBA00023125"/>
    </source>
</evidence>
<dbReference type="GO" id="GO:0006313">
    <property type="term" value="P:DNA transposition"/>
    <property type="evidence" value="ECO:0007669"/>
    <property type="project" value="InterPro"/>
</dbReference>
<evidence type="ECO:0000313" key="7">
    <source>
        <dbReference type="Proteomes" id="UP000198577"/>
    </source>
</evidence>